<evidence type="ECO:0000313" key="3">
    <source>
        <dbReference type="Proteomes" id="UP000030392"/>
    </source>
</evidence>
<sequence>MAEAEAEAEEKKVKRISIDLPIELIEGVDRLRKEWGLRSRGLVFARLLEVILSNDLEEDLTNNQQLELNQSAKTDLVTNNYDEIDNKTEEKAIVIVGDKNIEIKNVSVLENNLENKNKNKNKKDQITSGIELPGFIRKQATNLKRSLSKDKSIKNMEDTSITTIDINDLLEAKNDAVKHWIYLYGQKPTDNVLEASMIWLARDIWPNVDGTENIPFTWSAACKMLNSYCKDWDNEDLTFDQVIILAGALEDPFSTRNLKSRIPTLIRRFVNKFKRSNNVTSFQTLESTMTVHGALKLLGLPTKAGSSLTLSFIREAYKNKALSNHPDAGGSNESMRKLNEAYQLLKDLYKN</sequence>
<dbReference type="CDD" id="cd06257">
    <property type="entry name" value="DnaJ"/>
    <property type="match status" value="1"/>
</dbReference>
<reference evidence="3" key="1">
    <citation type="journal article" date="2014" name="Sci. Data">
        <title>Genomes of diverse isolates of the marine cyanobacterium Prochlorococcus.</title>
        <authorList>
            <person name="Biller S."/>
            <person name="Berube P."/>
            <person name="Thompson J."/>
            <person name="Kelly L."/>
            <person name="Roggensack S."/>
            <person name="Awad L."/>
            <person name="Roache-Johnson K."/>
            <person name="Ding H."/>
            <person name="Giovannoni S.J."/>
            <person name="Moore L.R."/>
            <person name="Chisholm S.W."/>
        </authorList>
    </citation>
    <scope>NUCLEOTIDE SEQUENCE [LARGE SCALE GENOMIC DNA]</scope>
    <source>
        <strain evidence="3">PAC1</strain>
    </source>
</reference>
<dbReference type="SMART" id="SM00271">
    <property type="entry name" value="DnaJ"/>
    <property type="match status" value="1"/>
</dbReference>
<name>A0A0A2C4D5_PROMR</name>
<dbReference type="InterPro" id="IPR036869">
    <property type="entry name" value="J_dom_sf"/>
</dbReference>
<dbReference type="SUPFAM" id="SSF46565">
    <property type="entry name" value="Chaperone J-domain"/>
    <property type="match status" value="1"/>
</dbReference>
<dbReference type="EMBL" id="JNAX01000015">
    <property type="protein sequence ID" value="KGG19760.1"/>
    <property type="molecule type" value="Genomic_DNA"/>
</dbReference>
<dbReference type="Gene3D" id="1.10.287.110">
    <property type="entry name" value="DnaJ domain"/>
    <property type="match status" value="1"/>
</dbReference>
<evidence type="ECO:0000259" key="1">
    <source>
        <dbReference type="PROSITE" id="PS50076"/>
    </source>
</evidence>
<organism evidence="2 3">
    <name type="scientific">Prochlorococcus marinus str. PAC1</name>
    <dbReference type="NCBI Taxonomy" id="59924"/>
    <lineage>
        <taxon>Bacteria</taxon>
        <taxon>Bacillati</taxon>
        <taxon>Cyanobacteriota</taxon>
        <taxon>Cyanophyceae</taxon>
        <taxon>Synechococcales</taxon>
        <taxon>Prochlorococcaceae</taxon>
        <taxon>Prochlorococcus</taxon>
    </lineage>
</organism>
<feature type="domain" description="J" evidence="1">
    <location>
        <begin position="293"/>
        <end position="350"/>
    </location>
</feature>
<dbReference type="Proteomes" id="UP000030392">
    <property type="component" value="Unassembled WGS sequence"/>
</dbReference>
<dbReference type="InterPro" id="IPR001623">
    <property type="entry name" value="DnaJ_domain"/>
</dbReference>
<proteinExistence type="predicted"/>
<dbReference type="RefSeq" id="WP_052038697.1">
    <property type="nucleotide sequence ID" value="NZ_CP138967.1"/>
</dbReference>
<protein>
    <submittedName>
        <fullName evidence="2">Putative DnaJ domain</fullName>
    </submittedName>
</protein>
<gene>
    <name evidence="2" type="ORF">EV03_2148</name>
</gene>
<dbReference type="AlphaFoldDB" id="A0A0A2C4D5"/>
<dbReference type="PROSITE" id="PS50076">
    <property type="entry name" value="DNAJ_2"/>
    <property type="match status" value="1"/>
</dbReference>
<comment type="caution">
    <text evidence="2">The sequence shown here is derived from an EMBL/GenBank/DDBJ whole genome shotgun (WGS) entry which is preliminary data.</text>
</comment>
<evidence type="ECO:0000313" key="2">
    <source>
        <dbReference type="EMBL" id="KGG19760.1"/>
    </source>
</evidence>
<accession>A0A0A2C4D5</accession>